<evidence type="ECO:0000259" key="1">
    <source>
        <dbReference type="Pfam" id="PF00557"/>
    </source>
</evidence>
<dbReference type="Pfam" id="PF00557">
    <property type="entry name" value="Peptidase_M24"/>
    <property type="match status" value="1"/>
</dbReference>
<dbReference type="EMBL" id="UINC01003602">
    <property type="protein sequence ID" value="SVA07725.1"/>
    <property type="molecule type" value="Genomic_DNA"/>
</dbReference>
<dbReference type="AlphaFoldDB" id="A0A381SUM5"/>
<accession>A0A381SUM5</accession>
<dbReference type="InterPro" id="IPR036005">
    <property type="entry name" value="Creatinase/aminopeptidase-like"/>
</dbReference>
<gene>
    <name evidence="2" type="ORF">METZ01_LOCUS60579</name>
</gene>
<dbReference type="SUPFAM" id="SSF55920">
    <property type="entry name" value="Creatinase/aminopeptidase"/>
    <property type="match status" value="1"/>
</dbReference>
<sequence length="459" mass="52364">MNFRGIFNLIIIFIVLLTNEKIYSQRSKQNYEILQLIRQEKFNLILPGAMRDSGVDMWIHVVQGGIRDPLALDLGGQISFGVNDTVGYYIFTDRGDERIERVILGGYGDDSIYDYFGSEKELYQFVKERDPKVIAVNMSLALPIANGLSHTAYLRMTKALGKKYTNRIISAEDVITDFRVRRVQQEITVFANTCEMQRQIMEAALYNIKPGITTRAEIGWWASDKLTAKGYPPSFEAESLFLPYMPRVAHSDISDNINLDNIDYIFRPGDFLSWDMGVGYLNFGTDFKRNAYILKDDETNAPAGLKRAWLKGLNAREIIRKTFKSGLNARQSLKNIVNALEKEGYVYTPSMDRGTQYSDLMIKLGNSDKFGFTIDMHATGNTSIGDVTSGPSIAPWRFGRAHLIVEQNYIFALEFEINAWISEWGRRISIPFEENAIVTNNGVEYMYPPQEKIILITRE</sequence>
<organism evidence="2">
    <name type="scientific">marine metagenome</name>
    <dbReference type="NCBI Taxonomy" id="408172"/>
    <lineage>
        <taxon>unclassified sequences</taxon>
        <taxon>metagenomes</taxon>
        <taxon>ecological metagenomes</taxon>
    </lineage>
</organism>
<feature type="domain" description="Peptidase M24" evidence="1">
    <location>
        <begin position="193"/>
        <end position="439"/>
    </location>
</feature>
<evidence type="ECO:0000313" key="2">
    <source>
        <dbReference type="EMBL" id="SVA07725.1"/>
    </source>
</evidence>
<reference evidence="2" key="1">
    <citation type="submission" date="2018-05" db="EMBL/GenBank/DDBJ databases">
        <authorList>
            <person name="Lanie J.A."/>
            <person name="Ng W.-L."/>
            <person name="Kazmierczak K.M."/>
            <person name="Andrzejewski T.M."/>
            <person name="Davidsen T.M."/>
            <person name="Wayne K.J."/>
            <person name="Tettelin H."/>
            <person name="Glass J.I."/>
            <person name="Rusch D."/>
            <person name="Podicherti R."/>
            <person name="Tsui H.-C.T."/>
            <person name="Winkler M.E."/>
        </authorList>
    </citation>
    <scope>NUCLEOTIDE SEQUENCE</scope>
</reference>
<dbReference type="InterPro" id="IPR000994">
    <property type="entry name" value="Pept_M24"/>
</dbReference>
<proteinExistence type="predicted"/>
<protein>
    <recommendedName>
        <fullName evidence="1">Peptidase M24 domain-containing protein</fullName>
    </recommendedName>
</protein>
<dbReference type="Gene3D" id="3.90.230.10">
    <property type="entry name" value="Creatinase/methionine aminopeptidase superfamily"/>
    <property type="match status" value="1"/>
</dbReference>
<name>A0A381SUM5_9ZZZZ</name>